<sequence length="70" mass="7960">MILPKNEEESREIERTPCEVTSTSQTSEDFSLRQGGVGFQNKMPQNLKEPLLLFLSSIYRVLFPSGNDLL</sequence>
<protein>
    <submittedName>
        <fullName evidence="2">Uncharacterized protein</fullName>
    </submittedName>
</protein>
<reference evidence="2 3" key="1">
    <citation type="submission" date="2024-01" db="EMBL/GenBank/DDBJ databases">
        <title>The genomes of 5 underutilized Papilionoideae crops provide insights into root nodulation and disease resistanc.</title>
        <authorList>
            <person name="Jiang F."/>
        </authorList>
    </citation>
    <scope>NUCLEOTIDE SEQUENCE [LARGE SCALE GENOMIC DNA]</scope>
    <source>
        <strain evidence="2">LVBAO_FW01</strain>
        <tissue evidence="2">Leaves</tissue>
    </source>
</reference>
<evidence type="ECO:0000256" key="1">
    <source>
        <dbReference type="SAM" id="MobiDB-lite"/>
    </source>
</evidence>
<evidence type="ECO:0000313" key="3">
    <source>
        <dbReference type="Proteomes" id="UP001367508"/>
    </source>
</evidence>
<dbReference type="AlphaFoldDB" id="A0AAN9L5D8"/>
<evidence type="ECO:0000313" key="2">
    <source>
        <dbReference type="EMBL" id="KAK7328991.1"/>
    </source>
</evidence>
<name>A0AAN9L5D8_CANGL</name>
<gene>
    <name evidence="2" type="ORF">VNO77_23134</name>
</gene>
<organism evidence="2 3">
    <name type="scientific">Canavalia gladiata</name>
    <name type="common">Sword bean</name>
    <name type="synonym">Dolichos gladiatus</name>
    <dbReference type="NCBI Taxonomy" id="3824"/>
    <lineage>
        <taxon>Eukaryota</taxon>
        <taxon>Viridiplantae</taxon>
        <taxon>Streptophyta</taxon>
        <taxon>Embryophyta</taxon>
        <taxon>Tracheophyta</taxon>
        <taxon>Spermatophyta</taxon>
        <taxon>Magnoliopsida</taxon>
        <taxon>eudicotyledons</taxon>
        <taxon>Gunneridae</taxon>
        <taxon>Pentapetalae</taxon>
        <taxon>rosids</taxon>
        <taxon>fabids</taxon>
        <taxon>Fabales</taxon>
        <taxon>Fabaceae</taxon>
        <taxon>Papilionoideae</taxon>
        <taxon>50 kb inversion clade</taxon>
        <taxon>NPAAA clade</taxon>
        <taxon>indigoferoid/millettioid clade</taxon>
        <taxon>Phaseoleae</taxon>
        <taxon>Canavalia</taxon>
    </lineage>
</organism>
<proteinExistence type="predicted"/>
<accession>A0AAN9L5D8</accession>
<feature type="region of interest" description="Disordered" evidence="1">
    <location>
        <begin position="1"/>
        <end position="27"/>
    </location>
</feature>
<dbReference type="EMBL" id="JAYMYQ010000005">
    <property type="protein sequence ID" value="KAK7328991.1"/>
    <property type="molecule type" value="Genomic_DNA"/>
</dbReference>
<keyword evidence="3" id="KW-1185">Reference proteome</keyword>
<dbReference type="Proteomes" id="UP001367508">
    <property type="component" value="Unassembled WGS sequence"/>
</dbReference>
<comment type="caution">
    <text evidence="2">The sequence shown here is derived from an EMBL/GenBank/DDBJ whole genome shotgun (WGS) entry which is preliminary data.</text>
</comment>
<feature type="compositionally biased region" description="Basic and acidic residues" evidence="1">
    <location>
        <begin position="1"/>
        <end position="17"/>
    </location>
</feature>